<dbReference type="FunFam" id="3.40.50.720:FF:000084">
    <property type="entry name" value="Short-chain dehydrogenase reductase"/>
    <property type="match status" value="1"/>
</dbReference>
<dbReference type="Proteomes" id="UP000250043">
    <property type="component" value="Unassembled WGS sequence"/>
</dbReference>
<accession>A0A8E2DL84</accession>
<dbReference type="SUPFAM" id="SSF51735">
    <property type="entry name" value="NAD(P)-binding Rossmann-fold domains"/>
    <property type="match status" value="1"/>
</dbReference>
<dbReference type="PANTHER" id="PTHR42760">
    <property type="entry name" value="SHORT-CHAIN DEHYDROGENASES/REDUCTASES FAMILY MEMBER"/>
    <property type="match status" value="1"/>
</dbReference>
<dbReference type="Pfam" id="PF00106">
    <property type="entry name" value="adh_short"/>
    <property type="match status" value="1"/>
</dbReference>
<evidence type="ECO:0000256" key="3">
    <source>
        <dbReference type="RuleBase" id="RU000363"/>
    </source>
</evidence>
<evidence type="ECO:0000256" key="2">
    <source>
        <dbReference type="ARBA" id="ARBA00022857"/>
    </source>
</evidence>
<dbReference type="InterPro" id="IPR002347">
    <property type="entry name" value="SDR_fam"/>
</dbReference>
<protein>
    <submittedName>
        <fullName evidence="6">NAD(P)-binding protein</fullName>
    </submittedName>
</protein>
<dbReference type="AlphaFoldDB" id="A0A8E2DL84"/>
<dbReference type="GO" id="GO:0006633">
    <property type="term" value="P:fatty acid biosynthetic process"/>
    <property type="evidence" value="ECO:0007669"/>
    <property type="project" value="TreeGrafter"/>
</dbReference>
<evidence type="ECO:0000256" key="1">
    <source>
        <dbReference type="ARBA" id="ARBA00006484"/>
    </source>
</evidence>
<dbReference type="PRINTS" id="PR00081">
    <property type="entry name" value="GDHRDH"/>
</dbReference>
<comment type="similarity">
    <text evidence="1 3">Belongs to the short-chain dehydrogenases/reductases (SDR) family.</text>
</comment>
<evidence type="ECO:0000259" key="5">
    <source>
        <dbReference type="SMART" id="SM00822"/>
    </source>
</evidence>
<evidence type="ECO:0000313" key="7">
    <source>
        <dbReference type="Proteomes" id="UP000250043"/>
    </source>
</evidence>
<dbReference type="InterPro" id="IPR057326">
    <property type="entry name" value="KR_dom"/>
</dbReference>
<keyword evidence="7" id="KW-1185">Reference proteome</keyword>
<dbReference type="PANTHER" id="PTHR42760:SF121">
    <property type="entry name" value="3-OXOACYL-(ACYL-CARRIER-PROTEIN) REDUCTASE"/>
    <property type="match status" value="1"/>
</dbReference>
<dbReference type="SMART" id="SM00822">
    <property type="entry name" value="PKS_KR"/>
    <property type="match status" value="1"/>
</dbReference>
<dbReference type="EMBL" id="KV722388">
    <property type="protein sequence ID" value="OCH91287.1"/>
    <property type="molecule type" value="Genomic_DNA"/>
</dbReference>
<feature type="region of interest" description="Disordered" evidence="4">
    <location>
        <begin position="201"/>
        <end position="225"/>
    </location>
</feature>
<dbReference type="InterPro" id="IPR020904">
    <property type="entry name" value="Sc_DH/Rdtase_CS"/>
</dbReference>
<evidence type="ECO:0000313" key="6">
    <source>
        <dbReference type="EMBL" id="OCH91287.1"/>
    </source>
</evidence>
<dbReference type="PRINTS" id="PR00080">
    <property type="entry name" value="SDRFAMILY"/>
</dbReference>
<dbReference type="Gene3D" id="3.40.50.720">
    <property type="entry name" value="NAD(P)-binding Rossmann-like Domain"/>
    <property type="match status" value="1"/>
</dbReference>
<name>A0A8E2DL84_9APHY</name>
<gene>
    <name evidence="6" type="ORF">OBBRIDRAFT_753457</name>
</gene>
<dbReference type="GO" id="GO:0016616">
    <property type="term" value="F:oxidoreductase activity, acting on the CH-OH group of donors, NAD or NADP as acceptor"/>
    <property type="evidence" value="ECO:0007669"/>
    <property type="project" value="TreeGrafter"/>
</dbReference>
<sequence length="263" mass="27822">MAPLESYAPRVALVTGAGQGIGRAIALRLASEGIDLALNDIPRNAEVLDELAKELREKGRRVVPLIADVSVEEDVKAMVEKTVEELGELNVMIANAGIAHVAPVVETTVEAWERVFAVNVRGTMLCYKYAAAQMIKQGHGGRIIGASSVMGKKGCPMVSAYCSSKFAVRGLTQSLACELAQHNITVNAYAPGVILTAMTNNPRDLDKGEGKHGDSTKSLLGLPPSAPDAEPEVIASIVSYLVKPETYFITGQAISVDGGVYMS</sequence>
<feature type="domain" description="Ketoreductase" evidence="5">
    <location>
        <begin position="10"/>
        <end position="187"/>
    </location>
</feature>
<organism evidence="6 7">
    <name type="scientific">Obba rivulosa</name>
    <dbReference type="NCBI Taxonomy" id="1052685"/>
    <lineage>
        <taxon>Eukaryota</taxon>
        <taxon>Fungi</taxon>
        <taxon>Dikarya</taxon>
        <taxon>Basidiomycota</taxon>
        <taxon>Agaricomycotina</taxon>
        <taxon>Agaricomycetes</taxon>
        <taxon>Polyporales</taxon>
        <taxon>Gelatoporiaceae</taxon>
        <taxon>Obba</taxon>
    </lineage>
</organism>
<keyword evidence="2" id="KW-0521">NADP</keyword>
<proteinExistence type="inferred from homology"/>
<feature type="compositionally biased region" description="Basic and acidic residues" evidence="4">
    <location>
        <begin position="203"/>
        <end position="215"/>
    </location>
</feature>
<evidence type="ECO:0000256" key="4">
    <source>
        <dbReference type="SAM" id="MobiDB-lite"/>
    </source>
</evidence>
<reference evidence="6 7" key="1">
    <citation type="submission" date="2016-07" db="EMBL/GenBank/DDBJ databases">
        <title>Draft genome of the white-rot fungus Obba rivulosa 3A-2.</title>
        <authorList>
            <consortium name="DOE Joint Genome Institute"/>
            <person name="Miettinen O."/>
            <person name="Riley R."/>
            <person name="Acob R."/>
            <person name="Barry K."/>
            <person name="Cullen D."/>
            <person name="De Vries R."/>
            <person name="Hainaut M."/>
            <person name="Hatakka A."/>
            <person name="Henrissat B."/>
            <person name="Hilden K."/>
            <person name="Kuo R."/>
            <person name="Labutti K."/>
            <person name="Lipzen A."/>
            <person name="Makela M.R."/>
            <person name="Sandor L."/>
            <person name="Spatafora J.W."/>
            <person name="Grigoriev I.V."/>
            <person name="Hibbett D.S."/>
        </authorList>
    </citation>
    <scope>NUCLEOTIDE SEQUENCE [LARGE SCALE GENOMIC DNA]</scope>
    <source>
        <strain evidence="6 7">3A-2</strain>
    </source>
</reference>
<dbReference type="GO" id="GO:0048038">
    <property type="term" value="F:quinone binding"/>
    <property type="evidence" value="ECO:0007669"/>
    <property type="project" value="TreeGrafter"/>
</dbReference>
<dbReference type="OrthoDB" id="498125at2759"/>
<dbReference type="PROSITE" id="PS00061">
    <property type="entry name" value="ADH_SHORT"/>
    <property type="match status" value="1"/>
</dbReference>
<dbReference type="InterPro" id="IPR036291">
    <property type="entry name" value="NAD(P)-bd_dom_sf"/>
</dbReference>